<feature type="chain" id="PRO_5014396428" description="Ig-like domain-containing protein" evidence="11">
    <location>
        <begin position="20"/>
        <end position="158"/>
    </location>
</feature>
<dbReference type="InterPro" id="IPR050199">
    <property type="entry name" value="IgHV"/>
</dbReference>
<sequence>MDWTWRLLLLVAAATGAHSQVQLVQSGAEVKKPGASVKVSCKASGYTFTDYYMQWVRQAPGQGLEWIGWIYPYNGNTKYAQNFQGRVTMTRDTSTSTVYMELSSLRSEDTAVYYCAKDTQCENHILRVSETLREEAAVLGLRRRQDLKGLNMFGKWVK</sequence>
<dbReference type="SMART" id="SM00409">
    <property type="entry name" value="IG"/>
    <property type="match status" value="1"/>
</dbReference>
<evidence type="ECO:0000256" key="9">
    <source>
        <dbReference type="ARBA" id="ARBA00038737"/>
    </source>
</evidence>
<evidence type="ECO:0000256" key="1">
    <source>
        <dbReference type="ARBA" id="ARBA00004236"/>
    </source>
</evidence>
<feature type="signal peptide" evidence="11">
    <location>
        <begin position="1"/>
        <end position="19"/>
    </location>
</feature>
<reference evidence="13" key="2">
    <citation type="submission" date="2025-09" db="UniProtKB">
        <authorList>
            <consortium name="Ensembl"/>
        </authorList>
    </citation>
    <scope>IDENTIFICATION</scope>
</reference>
<dbReference type="Gene3D" id="2.60.40.10">
    <property type="entry name" value="Immunoglobulins"/>
    <property type="match status" value="1"/>
</dbReference>
<comment type="subunit">
    <text evidence="9">Immunoglobulins are composed of two identical heavy chains and two identical light chains; disulfide-linked.</text>
</comment>
<name>A0A2K5LAL5_CERAT</name>
<dbReference type="CDD" id="cd04981">
    <property type="entry name" value="IgV_H"/>
    <property type="match status" value="1"/>
</dbReference>
<dbReference type="PANTHER" id="PTHR23266">
    <property type="entry name" value="IMMUNOGLOBULIN HEAVY CHAIN"/>
    <property type="match status" value="1"/>
</dbReference>
<keyword evidence="6" id="KW-1064">Adaptive immunity</keyword>
<dbReference type="PROSITE" id="PS50835">
    <property type="entry name" value="IG_LIKE"/>
    <property type="match status" value="1"/>
</dbReference>
<evidence type="ECO:0000256" key="11">
    <source>
        <dbReference type="SAM" id="SignalP"/>
    </source>
</evidence>
<evidence type="ECO:0000256" key="7">
    <source>
        <dbReference type="ARBA" id="ARBA00023136"/>
    </source>
</evidence>
<keyword evidence="4" id="KW-0964">Secreted</keyword>
<evidence type="ECO:0000313" key="14">
    <source>
        <dbReference type="Proteomes" id="UP000233060"/>
    </source>
</evidence>
<dbReference type="GO" id="GO:0002250">
    <property type="term" value="P:adaptive immune response"/>
    <property type="evidence" value="ECO:0007669"/>
    <property type="project" value="UniProtKB-KW"/>
</dbReference>
<dbReference type="FunFam" id="2.60.40.10:FF:000556">
    <property type="entry name" value="Immunoglobulin heavy variable 7-81 (non-functional)"/>
    <property type="match status" value="1"/>
</dbReference>
<reference evidence="13" key="1">
    <citation type="submission" date="2025-08" db="UniProtKB">
        <authorList>
            <consortium name="Ensembl"/>
        </authorList>
    </citation>
    <scope>IDENTIFICATION</scope>
</reference>
<keyword evidence="14" id="KW-1185">Reference proteome</keyword>
<dbReference type="OMA" id="QWIGRIC"/>
<dbReference type="GeneTree" id="ENSGT00950000183013"/>
<keyword evidence="8" id="KW-0393">Immunoglobulin domain</keyword>
<feature type="domain" description="Ig-like" evidence="12">
    <location>
        <begin position="19"/>
        <end position="133"/>
    </location>
</feature>
<dbReference type="InterPro" id="IPR036179">
    <property type="entry name" value="Ig-like_dom_sf"/>
</dbReference>
<dbReference type="SUPFAM" id="SSF48726">
    <property type="entry name" value="Immunoglobulin"/>
    <property type="match status" value="1"/>
</dbReference>
<dbReference type="SMART" id="SM00406">
    <property type="entry name" value="IGv"/>
    <property type="match status" value="1"/>
</dbReference>
<dbReference type="InterPro" id="IPR013783">
    <property type="entry name" value="Ig-like_fold"/>
</dbReference>
<accession>A0A2K5LAL5</accession>
<dbReference type="AlphaFoldDB" id="A0A2K5LAL5"/>
<dbReference type="STRING" id="9531.ENSCATP00000009986"/>
<dbReference type="Proteomes" id="UP000233060">
    <property type="component" value="Unassembled WGS sequence"/>
</dbReference>
<dbReference type="InterPro" id="IPR007110">
    <property type="entry name" value="Ig-like_dom"/>
</dbReference>
<dbReference type="Pfam" id="PF07686">
    <property type="entry name" value="V-set"/>
    <property type="match status" value="1"/>
</dbReference>
<evidence type="ECO:0000256" key="10">
    <source>
        <dbReference type="ARBA" id="ARBA00043265"/>
    </source>
</evidence>
<dbReference type="GO" id="GO:0005576">
    <property type="term" value="C:extracellular region"/>
    <property type="evidence" value="ECO:0007669"/>
    <property type="project" value="UniProtKB-SubCell"/>
</dbReference>
<organism evidence="13 14">
    <name type="scientific">Cercocebus atys</name>
    <name type="common">Sooty mangabey</name>
    <name type="synonym">Cercocebus torquatus atys</name>
    <dbReference type="NCBI Taxonomy" id="9531"/>
    <lineage>
        <taxon>Eukaryota</taxon>
        <taxon>Metazoa</taxon>
        <taxon>Chordata</taxon>
        <taxon>Craniata</taxon>
        <taxon>Vertebrata</taxon>
        <taxon>Euteleostomi</taxon>
        <taxon>Mammalia</taxon>
        <taxon>Eutheria</taxon>
        <taxon>Euarchontoglires</taxon>
        <taxon>Primates</taxon>
        <taxon>Haplorrhini</taxon>
        <taxon>Catarrhini</taxon>
        <taxon>Cercopithecidae</taxon>
        <taxon>Cercopithecinae</taxon>
        <taxon>Cercocebus</taxon>
    </lineage>
</organism>
<dbReference type="InterPro" id="IPR003599">
    <property type="entry name" value="Ig_sub"/>
</dbReference>
<keyword evidence="3" id="KW-1003">Cell membrane</keyword>
<dbReference type="GO" id="GO:0019814">
    <property type="term" value="C:immunoglobulin complex"/>
    <property type="evidence" value="ECO:0007669"/>
    <property type="project" value="UniProtKB-KW"/>
</dbReference>
<protein>
    <recommendedName>
        <fullName evidence="12">Ig-like domain-containing protein</fullName>
    </recommendedName>
</protein>
<keyword evidence="11" id="KW-0732">Signal</keyword>
<evidence type="ECO:0000259" key="12">
    <source>
        <dbReference type="PROSITE" id="PS50835"/>
    </source>
</evidence>
<keyword evidence="7" id="KW-0472">Membrane</keyword>
<proteinExistence type="predicted"/>
<evidence type="ECO:0000256" key="3">
    <source>
        <dbReference type="ARBA" id="ARBA00022475"/>
    </source>
</evidence>
<evidence type="ECO:0000256" key="4">
    <source>
        <dbReference type="ARBA" id="ARBA00022525"/>
    </source>
</evidence>
<evidence type="ECO:0000256" key="8">
    <source>
        <dbReference type="ARBA" id="ARBA00023319"/>
    </source>
</evidence>
<dbReference type="InterPro" id="IPR013106">
    <property type="entry name" value="Ig_V-set"/>
</dbReference>
<evidence type="ECO:0000256" key="2">
    <source>
        <dbReference type="ARBA" id="ARBA00004613"/>
    </source>
</evidence>
<dbReference type="Ensembl" id="ENSCATT00000034093.1">
    <property type="protein sequence ID" value="ENSCATP00000009986.1"/>
    <property type="gene ID" value="ENSCATG00000029288.1"/>
</dbReference>
<dbReference type="Bgee" id="ENSCATG00000029288">
    <property type="expression patterns" value="Expressed in spleen and 2 other cell types or tissues"/>
</dbReference>
<evidence type="ECO:0000256" key="6">
    <source>
        <dbReference type="ARBA" id="ARBA00023130"/>
    </source>
</evidence>
<evidence type="ECO:0000313" key="13">
    <source>
        <dbReference type="Ensembl" id="ENSCATP00000009986.1"/>
    </source>
</evidence>
<keyword evidence="10" id="KW-1280">Immunoglobulin</keyword>
<dbReference type="GO" id="GO:0005886">
    <property type="term" value="C:plasma membrane"/>
    <property type="evidence" value="ECO:0007669"/>
    <property type="project" value="UniProtKB-SubCell"/>
</dbReference>
<evidence type="ECO:0000256" key="5">
    <source>
        <dbReference type="ARBA" id="ARBA00022859"/>
    </source>
</evidence>
<keyword evidence="5" id="KW-0391">Immunity</keyword>
<comment type="subcellular location">
    <subcellularLocation>
        <location evidence="1">Cell membrane</location>
    </subcellularLocation>
    <subcellularLocation>
        <location evidence="2">Secreted</location>
    </subcellularLocation>
</comment>